<comment type="caution">
    <text evidence="2">The sequence shown here is derived from an EMBL/GenBank/DDBJ whole genome shotgun (WGS) entry which is preliminary data.</text>
</comment>
<feature type="region of interest" description="Disordered" evidence="1">
    <location>
        <begin position="216"/>
        <end position="267"/>
    </location>
</feature>
<reference evidence="2 3" key="1">
    <citation type="journal article" date="2011" name="PLoS Pathog.">
        <title>Endophytic Life Strategies Decoded by Genome and Transcriptome Analyses of the Mutualistic Root Symbiont Piriformospora indica.</title>
        <authorList>
            <person name="Zuccaro A."/>
            <person name="Lahrmann U."/>
            <person name="Guldener U."/>
            <person name="Langen G."/>
            <person name="Pfiffi S."/>
            <person name="Biedenkopf D."/>
            <person name="Wong P."/>
            <person name="Samans B."/>
            <person name="Grimm C."/>
            <person name="Basiewicz M."/>
            <person name="Murat C."/>
            <person name="Martin F."/>
            <person name="Kogel K.H."/>
        </authorList>
    </citation>
    <scope>NUCLEOTIDE SEQUENCE [LARGE SCALE GENOMIC DNA]</scope>
    <source>
        <strain evidence="2 3">DSM 11827</strain>
    </source>
</reference>
<keyword evidence="3" id="KW-1185">Reference proteome</keyword>
<dbReference type="OrthoDB" id="3151820at2759"/>
<feature type="compositionally biased region" description="Basic and acidic residues" evidence="1">
    <location>
        <begin position="229"/>
        <end position="246"/>
    </location>
</feature>
<feature type="region of interest" description="Disordered" evidence="1">
    <location>
        <begin position="350"/>
        <end position="402"/>
    </location>
</feature>
<dbReference type="InParanoid" id="G4T561"/>
<feature type="compositionally biased region" description="Polar residues" evidence="1">
    <location>
        <begin position="358"/>
        <end position="370"/>
    </location>
</feature>
<feature type="compositionally biased region" description="Acidic residues" evidence="1">
    <location>
        <begin position="377"/>
        <end position="388"/>
    </location>
</feature>
<sequence length="709" mass="80736">MDDVRRVEYNWGRERLRELLKIARLYDVRILKTSINGDWKLQFRSLNLNGVTPGSRAQYDKDGWETDWTPLSLVNQRHPELWAVLRTKICSEFTLSHAQVGDVIDSSGNNLGSLHGPAVENTDPSNTEKRRRTPRAAHGVSRPASHDLDIKQDDDFDPRAFLYDNVIDITKTNDIPSAPDEAHFQNEQTQEEMEPEIIDLTLHDIIDLTIEPSANLAQDTRKQSRRNHQLGECDSDRDSLFEQERDLDSDDESLGKGSEEDVCPAPQGFDVPAVPAFLVTQKKGRKRALDLVEDDVDSIQIPVQQQPHKKLRLARGVKGSSLFTAVQGKVVVKKRDGRYTRFDAEKSAGSVLAKKKANTTGEEAVQQNIPQRPLTVDDLEDYEDEDDAPPSTLDAPTSSKVKSMWDDVSQPSIFSKALPELPKIANRGRIHDPLAPPLFLLRISPESTLRLMMREWSCSLPQWCYISRSRPEVIATKEENTSHDDSTYTWVEHDTHLLVVAPQFHHQAWEASSIRQENLITLINKTKDDQKVHKLRQELELERNASWIDGELEKADIVPRIADIVDAEHLLFSFSRGSEILHLDKGRCSIEKRLSGGWAELVPYTYKVEVPGRLDVLEYEQVSGVLAKRRKFLLLWSPLVDALYKYPHTLVVFSSRSQDMFELLSIPNSFPRGRRSLVIVHIGRKLPFYDTLLELDVTQLLEGEDPKPE</sequence>
<feature type="region of interest" description="Disordered" evidence="1">
    <location>
        <begin position="109"/>
        <end position="152"/>
    </location>
</feature>
<gene>
    <name evidence="2" type="ORF">PIIN_00153</name>
</gene>
<proteinExistence type="predicted"/>
<dbReference type="AlphaFoldDB" id="G4T561"/>
<dbReference type="Proteomes" id="UP000007148">
    <property type="component" value="Unassembled WGS sequence"/>
</dbReference>
<evidence type="ECO:0000313" key="3">
    <source>
        <dbReference type="Proteomes" id="UP000007148"/>
    </source>
</evidence>
<accession>G4T561</accession>
<dbReference type="EMBL" id="CAFZ01000002">
    <property type="protein sequence ID" value="CCA66467.1"/>
    <property type="molecule type" value="Genomic_DNA"/>
</dbReference>
<evidence type="ECO:0000256" key="1">
    <source>
        <dbReference type="SAM" id="MobiDB-lite"/>
    </source>
</evidence>
<organism evidence="2 3">
    <name type="scientific">Serendipita indica (strain DSM 11827)</name>
    <name type="common">Root endophyte fungus</name>
    <name type="synonym">Piriformospora indica</name>
    <dbReference type="NCBI Taxonomy" id="1109443"/>
    <lineage>
        <taxon>Eukaryota</taxon>
        <taxon>Fungi</taxon>
        <taxon>Dikarya</taxon>
        <taxon>Basidiomycota</taxon>
        <taxon>Agaricomycotina</taxon>
        <taxon>Agaricomycetes</taxon>
        <taxon>Sebacinales</taxon>
        <taxon>Serendipitaceae</taxon>
        <taxon>Serendipita</taxon>
    </lineage>
</organism>
<protein>
    <submittedName>
        <fullName evidence="2">Uncharacterized protein</fullName>
    </submittedName>
</protein>
<dbReference type="HOGENOM" id="CLU_387633_0_0_1"/>
<name>G4T561_SERID</name>
<evidence type="ECO:0000313" key="2">
    <source>
        <dbReference type="EMBL" id="CCA66467.1"/>
    </source>
</evidence>